<evidence type="ECO:0000256" key="3">
    <source>
        <dbReference type="ARBA" id="ARBA00022913"/>
    </source>
</evidence>
<keyword evidence="2" id="KW-0800">Toxin</keyword>
<evidence type="ECO:0000256" key="4">
    <source>
        <dbReference type="ARBA" id="ARBA00023026"/>
    </source>
</evidence>
<dbReference type="GO" id="GO:0090729">
    <property type="term" value="F:toxin activity"/>
    <property type="evidence" value="ECO:0007669"/>
    <property type="project" value="UniProtKB-KW"/>
</dbReference>
<feature type="domain" description="VENN motif-containing" evidence="5">
    <location>
        <begin position="125"/>
        <end position="175"/>
    </location>
</feature>
<evidence type="ECO:0000259" key="5">
    <source>
        <dbReference type="Pfam" id="PF04829"/>
    </source>
</evidence>
<gene>
    <name evidence="6" type="ORF">EHF44_04200</name>
</gene>
<dbReference type="RefSeq" id="WP_124682587.1">
    <property type="nucleotide sequence ID" value="NZ_CP033969.1"/>
</dbReference>
<sequence>MQITDEAGQLAKTGQTADETLANLNRDTENANDSIDKIFDAQKVKDQQELNRIKSEVAQQAAPLIYNKVGDVLVGSSPGTKAAVHALVGGLMAEAMGGNFAAGAAGGAAASLAMEAFGQALLNQKDLSESDRKALVQLAGAIVGGAAGGIAGGSVGDAAAGANVGKVATENNYLNHVDREAFEKAAAACGSANPKACQQAEIYAEQDRKNDENLAASVNRCEPGEDCNGVSSFILDQMQAAGCGTNSSSVDCNKLGTAWLVAQSKAQRLEEPPFASEDLIGRPIGCLC</sequence>
<organism evidence="6 7">
    <name type="scientific">Cupriavidus pauculus</name>
    <dbReference type="NCBI Taxonomy" id="82633"/>
    <lineage>
        <taxon>Bacteria</taxon>
        <taxon>Pseudomonadati</taxon>
        <taxon>Pseudomonadota</taxon>
        <taxon>Betaproteobacteria</taxon>
        <taxon>Burkholderiales</taxon>
        <taxon>Burkholderiaceae</taxon>
        <taxon>Cupriavidus</taxon>
    </lineage>
</organism>
<reference evidence="7" key="1">
    <citation type="submission" date="2018-11" db="EMBL/GenBank/DDBJ databases">
        <title>FDA dAtabase for Regulatory Grade micrObial Sequences (FDA-ARGOS): Supporting development and validation of Infectious Disease Dx tests.</title>
        <authorList>
            <person name="Goldberg B."/>
            <person name="Campos J."/>
            <person name="Tallon L."/>
            <person name="Sadzewicz L."/>
            <person name="Zhao X."/>
            <person name="Vavikolanu K."/>
            <person name="Mehta A."/>
            <person name="Aluvathingal J."/>
            <person name="Nadendla S."/>
            <person name="Geyer C."/>
            <person name="Nandy P."/>
            <person name="Yan Y."/>
            <person name="Sichtig H."/>
        </authorList>
    </citation>
    <scope>NUCLEOTIDE SEQUENCE [LARGE SCALE GENOMIC DNA]</scope>
    <source>
        <strain evidence="7">FDAARGOS_614</strain>
    </source>
</reference>
<comment type="subcellular location">
    <subcellularLocation>
        <location evidence="1">Target cell</location>
        <location evidence="1">Target cell cytoplasm</location>
    </subcellularLocation>
</comment>
<evidence type="ECO:0000256" key="1">
    <source>
        <dbReference type="ARBA" id="ARBA00004219"/>
    </source>
</evidence>
<evidence type="ECO:0000256" key="2">
    <source>
        <dbReference type="ARBA" id="ARBA00022656"/>
    </source>
</evidence>
<keyword evidence="3" id="KW-1266">Target cell cytoplasm</keyword>
<evidence type="ECO:0000313" key="7">
    <source>
        <dbReference type="Proteomes" id="UP000270411"/>
    </source>
</evidence>
<dbReference type="InterPro" id="IPR006914">
    <property type="entry name" value="VENN_dom"/>
</dbReference>
<dbReference type="Pfam" id="PF04829">
    <property type="entry name" value="PT-VENN"/>
    <property type="match status" value="1"/>
</dbReference>
<dbReference type="Proteomes" id="UP000270411">
    <property type="component" value="Chromosome 1"/>
</dbReference>
<dbReference type="EMBL" id="CP033969">
    <property type="protein sequence ID" value="AZG12699.1"/>
    <property type="molecule type" value="Genomic_DNA"/>
</dbReference>
<name>A0A3G8GXG6_9BURK</name>
<protein>
    <recommendedName>
        <fullName evidence="5">VENN motif-containing domain-containing protein</fullName>
    </recommendedName>
</protein>
<evidence type="ECO:0000313" key="6">
    <source>
        <dbReference type="EMBL" id="AZG12699.1"/>
    </source>
</evidence>
<dbReference type="AlphaFoldDB" id="A0A3G8GXG6"/>
<accession>A0A3G8GXG6</accession>
<keyword evidence="4" id="KW-0843">Virulence</keyword>
<dbReference type="KEGG" id="cpau:EHF44_04200"/>
<proteinExistence type="predicted"/>
<dbReference type="OrthoDB" id="6006771at2"/>